<proteinExistence type="predicted"/>
<dbReference type="EMBL" id="LQXD01000197">
    <property type="protein sequence ID" value="OIJ04756.1"/>
    <property type="molecule type" value="Genomic_DNA"/>
</dbReference>
<organism evidence="1">
    <name type="scientific">Anaerobacillus isosaccharinicus</name>
    <dbReference type="NCBI Taxonomy" id="1532552"/>
    <lineage>
        <taxon>Bacteria</taxon>
        <taxon>Bacillati</taxon>
        <taxon>Bacillota</taxon>
        <taxon>Bacilli</taxon>
        <taxon>Bacillales</taxon>
        <taxon>Bacillaceae</taxon>
        <taxon>Anaerobacillus</taxon>
    </lineage>
</organism>
<sequence length="176" mass="20068">MFLLIAFAIFISGCSEPVEPTEPAASANIDGELVATVAGTEISKKDVLLQYPFEEGYIEMYLKEEIIKLEAQKLGVLITQDSVDYLKAAYYPGLDQEEDKDFFETQALELGMEAEDYYNVWATTYIERNAYLQEYIQINFDEPTSDAEADIWRENITNHFNELVAEYKSTGQLVIN</sequence>
<dbReference type="KEGG" id="aia:AWH56_020040"/>
<reference evidence="1" key="1">
    <citation type="submission" date="2016-10" db="EMBL/GenBank/DDBJ databases">
        <title>Draft genome sequences of four alkaliphilic bacteria belonging to the Anaerobacillus genus.</title>
        <authorList>
            <person name="Bassil N.M."/>
            <person name="Lloyd J.R."/>
        </authorList>
    </citation>
    <scope>NUCLEOTIDE SEQUENCE [LARGE SCALE GENOMIC DNA]</scope>
    <source>
        <strain evidence="1">NB2006</strain>
    </source>
</reference>
<protein>
    <submittedName>
        <fullName evidence="1">Uncharacterized protein</fullName>
    </submittedName>
</protein>
<comment type="caution">
    <text evidence="1">The sequence shown here is derived from an EMBL/GenBank/DDBJ whole genome shotgun (WGS) entry which is preliminary data.</text>
</comment>
<accession>A0A1S2KX99</accession>
<evidence type="ECO:0000313" key="1">
    <source>
        <dbReference type="EMBL" id="OIJ04756.1"/>
    </source>
</evidence>
<name>A0A1S2KX99_9BACI</name>
<gene>
    <name evidence="1" type="ORF">AWH56_22560</name>
</gene>
<dbReference type="AlphaFoldDB" id="A0A1S2KX99"/>